<protein>
    <submittedName>
        <fullName evidence="1">Uncharacterized protein</fullName>
    </submittedName>
</protein>
<sequence>MNQREEHCILAENGFGNRTNRTEFHKQVQRDGPTAATLVANTYAVNNAKKKTTRTPSELKSEEIQRVGLVVVGIVQREQLTELKEKIKCHFTSPSAPWYNGW</sequence>
<name>A0A8X6IQC4_9ARAC</name>
<organism evidence="1 2">
    <name type="scientific">Trichonephila inaurata madagascariensis</name>
    <dbReference type="NCBI Taxonomy" id="2747483"/>
    <lineage>
        <taxon>Eukaryota</taxon>
        <taxon>Metazoa</taxon>
        <taxon>Ecdysozoa</taxon>
        <taxon>Arthropoda</taxon>
        <taxon>Chelicerata</taxon>
        <taxon>Arachnida</taxon>
        <taxon>Araneae</taxon>
        <taxon>Araneomorphae</taxon>
        <taxon>Entelegynae</taxon>
        <taxon>Araneoidea</taxon>
        <taxon>Nephilidae</taxon>
        <taxon>Trichonephila</taxon>
        <taxon>Trichonephila inaurata</taxon>
    </lineage>
</organism>
<evidence type="ECO:0000313" key="1">
    <source>
        <dbReference type="EMBL" id="GFS55884.1"/>
    </source>
</evidence>
<dbReference type="AlphaFoldDB" id="A0A8X6IQC4"/>
<gene>
    <name evidence="1" type="ORF">TNIN_170791</name>
</gene>
<keyword evidence="2" id="KW-1185">Reference proteome</keyword>
<evidence type="ECO:0000313" key="2">
    <source>
        <dbReference type="Proteomes" id="UP000886998"/>
    </source>
</evidence>
<dbReference type="Proteomes" id="UP000886998">
    <property type="component" value="Unassembled WGS sequence"/>
</dbReference>
<accession>A0A8X6IQC4</accession>
<comment type="caution">
    <text evidence="1">The sequence shown here is derived from an EMBL/GenBank/DDBJ whole genome shotgun (WGS) entry which is preliminary data.</text>
</comment>
<proteinExistence type="predicted"/>
<reference evidence="1" key="1">
    <citation type="submission" date="2020-08" db="EMBL/GenBank/DDBJ databases">
        <title>Multicomponent nature underlies the extraordinary mechanical properties of spider dragline silk.</title>
        <authorList>
            <person name="Kono N."/>
            <person name="Nakamura H."/>
            <person name="Mori M."/>
            <person name="Yoshida Y."/>
            <person name="Ohtoshi R."/>
            <person name="Malay A.D."/>
            <person name="Moran D.A.P."/>
            <person name="Tomita M."/>
            <person name="Numata K."/>
            <person name="Arakawa K."/>
        </authorList>
    </citation>
    <scope>NUCLEOTIDE SEQUENCE</scope>
</reference>
<dbReference type="EMBL" id="BMAV01027062">
    <property type="protein sequence ID" value="GFS55884.1"/>
    <property type="molecule type" value="Genomic_DNA"/>
</dbReference>